<keyword evidence="1" id="KW-1133">Transmembrane helix</keyword>
<proteinExistence type="predicted"/>
<protein>
    <submittedName>
        <fullName evidence="2">Uncharacterized protein</fullName>
    </submittedName>
</protein>
<name>A0A382Z1C3_9ZZZZ</name>
<reference evidence="2" key="1">
    <citation type="submission" date="2018-05" db="EMBL/GenBank/DDBJ databases">
        <authorList>
            <person name="Lanie J.A."/>
            <person name="Ng W.-L."/>
            <person name="Kazmierczak K.M."/>
            <person name="Andrzejewski T.M."/>
            <person name="Davidsen T.M."/>
            <person name="Wayne K.J."/>
            <person name="Tettelin H."/>
            <person name="Glass J.I."/>
            <person name="Rusch D."/>
            <person name="Podicherti R."/>
            <person name="Tsui H.-C.T."/>
            <person name="Winkler M.E."/>
        </authorList>
    </citation>
    <scope>NUCLEOTIDE SEQUENCE</scope>
</reference>
<evidence type="ECO:0000256" key="1">
    <source>
        <dbReference type="SAM" id="Phobius"/>
    </source>
</evidence>
<keyword evidence="1" id="KW-0472">Membrane</keyword>
<sequence length="48" mass="5623">MKDTLRDRRTLFFMIVFPILIIPLIIGGIPKIMVSMMEKKMTERITIA</sequence>
<evidence type="ECO:0000313" key="2">
    <source>
        <dbReference type="EMBL" id="SVD89130.1"/>
    </source>
</evidence>
<organism evidence="2">
    <name type="scientific">marine metagenome</name>
    <dbReference type="NCBI Taxonomy" id="408172"/>
    <lineage>
        <taxon>unclassified sequences</taxon>
        <taxon>metagenomes</taxon>
        <taxon>ecological metagenomes</taxon>
    </lineage>
</organism>
<feature type="transmembrane region" description="Helical" evidence="1">
    <location>
        <begin position="12"/>
        <end position="34"/>
    </location>
</feature>
<feature type="non-terminal residue" evidence="2">
    <location>
        <position position="48"/>
    </location>
</feature>
<gene>
    <name evidence="2" type="ORF">METZ01_LOCUS441984</name>
</gene>
<dbReference type="EMBL" id="UINC01180103">
    <property type="protein sequence ID" value="SVD89130.1"/>
    <property type="molecule type" value="Genomic_DNA"/>
</dbReference>
<dbReference type="AlphaFoldDB" id="A0A382Z1C3"/>
<keyword evidence="1" id="KW-0812">Transmembrane</keyword>
<accession>A0A382Z1C3</accession>